<dbReference type="PROSITE" id="PS50885">
    <property type="entry name" value="HAMP"/>
    <property type="match status" value="1"/>
</dbReference>
<sequence length="579" mass="64553">MTKEKAYSKSRSIKVKILFFFLIIFIISNVIMSSGFIYRYRQNLINRISNELMTVLRATVANIDGDRFEEIVKSQDETHLYYGELRNYLNDVRVNTGFKYLYTEAFLPNGDLIYIVDGVGFDTDEVSFLGDPVEEQEIEESLQVYKGEEIIQEIYETEMWGELITAKIPIYNSNGKIVGILGGDQDANIVRQLLRGMILFVVIILIVTSIVGGLIMVFVAHKLLQPLSIIKESTMEAMEGNLTVDIPIKSQDEIGLLAHGFNEMIRGLKTIVSHIHKNTEKILETTEVLREGTENSSQSAQQVATAISSIAEGLQLQMEDVEDVKVRIHDINKAIENTFQQSEKTVIDAKDAYKNAEEGNEAIEKSTEVMYQISQSMELSQEKIKVLQENIINILSFVDRISNISAQTNMLALNAAIEAARAGNQGKGFAVVAEEVRKLAVESSSAANEISGSLATIDGNMNETVDSIHKVVEKVKTGVDITDSVRRYFDRIMKSNAAIENSANGIFEYVKAVTTSSNEVVEKVERTGAIVSKFSLESQNIAASSQEQMAVTEEINQALNSLAEMSRELQTTVDQFKIK</sequence>
<name>A0A1G8XIK7_9FIRM</name>
<gene>
    <name evidence="8" type="ORF">SAMN05660472_00230</name>
</gene>
<dbReference type="EMBL" id="FNFP01000001">
    <property type="protein sequence ID" value="SDJ90371.1"/>
    <property type="molecule type" value="Genomic_DNA"/>
</dbReference>
<dbReference type="Proteomes" id="UP000198718">
    <property type="component" value="Unassembled WGS sequence"/>
</dbReference>
<dbReference type="InterPro" id="IPR004090">
    <property type="entry name" value="Chemotax_Me-accpt_rcpt"/>
</dbReference>
<dbReference type="SMART" id="SM00304">
    <property type="entry name" value="HAMP"/>
    <property type="match status" value="1"/>
</dbReference>
<evidence type="ECO:0000313" key="8">
    <source>
        <dbReference type="EMBL" id="SDJ90371.1"/>
    </source>
</evidence>
<evidence type="ECO:0000256" key="5">
    <source>
        <dbReference type="SAM" id="Phobius"/>
    </source>
</evidence>
<dbReference type="PROSITE" id="PS50111">
    <property type="entry name" value="CHEMOTAXIS_TRANSDUC_2"/>
    <property type="match status" value="1"/>
</dbReference>
<dbReference type="InterPro" id="IPR029151">
    <property type="entry name" value="Sensor-like_sf"/>
</dbReference>
<evidence type="ECO:0000256" key="1">
    <source>
        <dbReference type="ARBA" id="ARBA00022500"/>
    </source>
</evidence>
<keyword evidence="9" id="KW-1185">Reference proteome</keyword>
<evidence type="ECO:0000256" key="4">
    <source>
        <dbReference type="PROSITE-ProRule" id="PRU00284"/>
    </source>
</evidence>
<dbReference type="Gene3D" id="6.10.340.10">
    <property type="match status" value="1"/>
</dbReference>
<accession>A0A1G8XIK7</accession>
<dbReference type="SUPFAM" id="SSF58104">
    <property type="entry name" value="Methyl-accepting chemotaxis protein (MCP) signaling domain"/>
    <property type="match status" value="1"/>
</dbReference>
<evidence type="ECO:0000256" key="3">
    <source>
        <dbReference type="ARBA" id="ARBA00029447"/>
    </source>
</evidence>
<proteinExistence type="inferred from homology"/>
<dbReference type="PANTHER" id="PTHR32089:SF114">
    <property type="entry name" value="METHYL-ACCEPTING CHEMOTAXIS PROTEIN MCPB"/>
    <property type="match status" value="1"/>
</dbReference>
<dbReference type="GO" id="GO:0004888">
    <property type="term" value="F:transmembrane signaling receptor activity"/>
    <property type="evidence" value="ECO:0007669"/>
    <property type="project" value="InterPro"/>
</dbReference>
<comment type="similarity">
    <text evidence="3">Belongs to the methyl-accepting chemotaxis (MCP) protein family.</text>
</comment>
<evidence type="ECO:0000259" key="7">
    <source>
        <dbReference type="PROSITE" id="PS50885"/>
    </source>
</evidence>
<dbReference type="STRING" id="393762.SAMN05660472_00230"/>
<keyword evidence="5" id="KW-1133">Transmembrane helix</keyword>
<dbReference type="GO" id="GO:0016020">
    <property type="term" value="C:membrane"/>
    <property type="evidence" value="ECO:0007669"/>
    <property type="project" value="InterPro"/>
</dbReference>
<keyword evidence="1" id="KW-0145">Chemotaxis</keyword>
<dbReference type="GO" id="GO:0006935">
    <property type="term" value="P:chemotaxis"/>
    <property type="evidence" value="ECO:0007669"/>
    <property type="project" value="UniProtKB-KW"/>
</dbReference>
<dbReference type="OrthoDB" id="9814363at2"/>
<organism evidence="8 9">
    <name type="scientific">Natronincola ferrireducens</name>
    <dbReference type="NCBI Taxonomy" id="393762"/>
    <lineage>
        <taxon>Bacteria</taxon>
        <taxon>Bacillati</taxon>
        <taxon>Bacillota</taxon>
        <taxon>Clostridia</taxon>
        <taxon>Peptostreptococcales</taxon>
        <taxon>Natronincolaceae</taxon>
        <taxon>Natronincola</taxon>
    </lineage>
</organism>
<evidence type="ECO:0000259" key="6">
    <source>
        <dbReference type="PROSITE" id="PS50111"/>
    </source>
</evidence>
<keyword evidence="5" id="KW-0812">Transmembrane</keyword>
<dbReference type="Pfam" id="PF00672">
    <property type="entry name" value="HAMP"/>
    <property type="match status" value="1"/>
</dbReference>
<evidence type="ECO:0000313" key="9">
    <source>
        <dbReference type="Proteomes" id="UP000198718"/>
    </source>
</evidence>
<dbReference type="AlphaFoldDB" id="A0A1G8XIK7"/>
<reference evidence="8 9" key="1">
    <citation type="submission" date="2016-10" db="EMBL/GenBank/DDBJ databases">
        <authorList>
            <person name="de Groot N.N."/>
        </authorList>
    </citation>
    <scope>NUCLEOTIDE SEQUENCE [LARGE SCALE GENOMIC DNA]</scope>
    <source>
        <strain evidence="8 9">DSM 18346</strain>
    </source>
</reference>
<dbReference type="SMART" id="SM00283">
    <property type="entry name" value="MA"/>
    <property type="match status" value="1"/>
</dbReference>
<dbReference type="Pfam" id="PF00015">
    <property type="entry name" value="MCPsignal"/>
    <property type="match status" value="1"/>
</dbReference>
<feature type="transmembrane region" description="Helical" evidence="5">
    <location>
        <begin position="17"/>
        <end position="38"/>
    </location>
</feature>
<dbReference type="InterPro" id="IPR003660">
    <property type="entry name" value="HAMP_dom"/>
</dbReference>
<keyword evidence="5" id="KW-0472">Membrane</keyword>
<dbReference type="PANTHER" id="PTHR32089">
    <property type="entry name" value="METHYL-ACCEPTING CHEMOTAXIS PROTEIN MCPB"/>
    <property type="match status" value="1"/>
</dbReference>
<dbReference type="PRINTS" id="PR00260">
    <property type="entry name" value="CHEMTRNSDUCR"/>
</dbReference>
<feature type="domain" description="Methyl-accepting transducer" evidence="6">
    <location>
        <begin position="292"/>
        <end position="563"/>
    </location>
</feature>
<feature type="transmembrane region" description="Helical" evidence="5">
    <location>
        <begin position="198"/>
        <end position="220"/>
    </location>
</feature>
<keyword evidence="2 4" id="KW-0807">Transducer</keyword>
<protein>
    <submittedName>
        <fullName evidence="8">Methyl-accepting chemotaxis protein</fullName>
    </submittedName>
</protein>
<dbReference type="InterPro" id="IPR004089">
    <property type="entry name" value="MCPsignal_dom"/>
</dbReference>
<dbReference type="SUPFAM" id="SSF103190">
    <property type="entry name" value="Sensory domain-like"/>
    <property type="match status" value="1"/>
</dbReference>
<feature type="domain" description="HAMP" evidence="7">
    <location>
        <begin position="221"/>
        <end position="273"/>
    </location>
</feature>
<dbReference type="Gene3D" id="1.10.287.950">
    <property type="entry name" value="Methyl-accepting chemotaxis protein"/>
    <property type="match status" value="1"/>
</dbReference>
<dbReference type="RefSeq" id="WP_090549111.1">
    <property type="nucleotide sequence ID" value="NZ_FNFP01000001.1"/>
</dbReference>
<dbReference type="CDD" id="cd06225">
    <property type="entry name" value="HAMP"/>
    <property type="match status" value="1"/>
</dbReference>
<evidence type="ECO:0000256" key="2">
    <source>
        <dbReference type="ARBA" id="ARBA00023224"/>
    </source>
</evidence>
<dbReference type="GO" id="GO:0007165">
    <property type="term" value="P:signal transduction"/>
    <property type="evidence" value="ECO:0007669"/>
    <property type="project" value="UniProtKB-KW"/>
</dbReference>